<proteinExistence type="predicted"/>
<protein>
    <submittedName>
        <fullName evidence="1">Uncharacterized protein</fullName>
    </submittedName>
</protein>
<dbReference type="PROSITE" id="PS51257">
    <property type="entry name" value="PROKAR_LIPOPROTEIN"/>
    <property type="match status" value="1"/>
</dbReference>
<evidence type="ECO:0000313" key="2">
    <source>
        <dbReference type="Proteomes" id="UP001476798"/>
    </source>
</evidence>
<accession>A0ABV0NSL1</accession>
<keyword evidence="2" id="KW-1185">Reference proteome</keyword>
<name>A0ABV0NSL1_9TELE</name>
<comment type="caution">
    <text evidence="1">The sequence shown here is derived from an EMBL/GenBank/DDBJ whole genome shotgun (WGS) entry which is preliminary data.</text>
</comment>
<dbReference type="Proteomes" id="UP001476798">
    <property type="component" value="Unassembled WGS sequence"/>
</dbReference>
<evidence type="ECO:0000313" key="1">
    <source>
        <dbReference type="EMBL" id="MEQ2174400.1"/>
    </source>
</evidence>
<gene>
    <name evidence="1" type="ORF">GOODEAATRI_007650</name>
</gene>
<sequence length="108" mass="11585">MKLKLKNVAIITNVAAASGCVGKSREKSVGAFHLSADWQSAATSGEGSSIQPEKPPVTLALSLAAQLKDSELLVLESELFRTSVYLNTSKGPMSKHNFPLMQDTRILK</sequence>
<dbReference type="EMBL" id="JAHRIO010050367">
    <property type="protein sequence ID" value="MEQ2174400.1"/>
    <property type="molecule type" value="Genomic_DNA"/>
</dbReference>
<reference evidence="1 2" key="1">
    <citation type="submission" date="2021-06" db="EMBL/GenBank/DDBJ databases">
        <authorList>
            <person name="Palmer J.M."/>
        </authorList>
    </citation>
    <scope>NUCLEOTIDE SEQUENCE [LARGE SCALE GENOMIC DNA]</scope>
    <source>
        <strain evidence="1 2">GA_2019</strain>
        <tissue evidence="1">Muscle</tissue>
    </source>
</reference>
<organism evidence="1 2">
    <name type="scientific">Goodea atripinnis</name>
    <dbReference type="NCBI Taxonomy" id="208336"/>
    <lineage>
        <taxon>Eukaryota</taxon>
        <taxon>Metazoa</taxon>
        <taxon>Chordata</taxon>
        <taxon>Craniata</taxon>
        <taxon>Vertebrata</taxon>
        <taxon>Euteleostomi</taxon>
        <taxon>Actinopterygii</taxon>
        <taxon>Neopterygii</taxon>
        <taxon>Teleostei</taxon>
        <taxon>Neoteleostei</taxon>
        <taxon>Acanthomorphata</taxon>
        <taxon>Ovalentaria</taxon>
        <taxon>Atherinomorphae</taxon>
        <taxon>Cyprinodontiformes</taxon>
        <taxon>Goodeidae</taxon>
        <taxon>Goodea</taxon>
    </lineage>
</organism>